<feature type="compositionally biased region" description="Pro residues" evidence="2">
    <location>
        <begin position="660"/>
        <end position="671"/>
    </location>
</feature>
<evidence type="ECO:0000259" key="4">
    <source>
        <dbReference type="PROSITE" id="PS51123"/>
    </source>
</evidence>
<feature type="compositionally biased region" description="Low complexity" evidence="2">
    <location>
        <begin position="255"/>
        <end position="280"/>
    </location>
</feature>
<dbReference type="InterPro" id="IPR036737">
    <property type="entry name" value="OmpA-like_sf"/>
</dbReference>
<dbReference type="InterPro" id="IPR050330">
    <property type="entry name" value="Bact_OuterMem_StrucFunc"/>
</dbReference>
<evidence type="ECO:0000256" key="3">
    <source>
        <dbReference type="SAM" id="SignalP"/>
    </source>
</evidence>
<dbReference type="PROSITE" id="PS51123">
    <property type="entry name" value="OMPA_2"/>
    <property type="match status" value="1"/>
</dbReference>
<dbReference type="Gene3D" id="3.30.1330.60">
    <property type="entry name" value="OmpA-like domain"/>
    <property type="match status" value="1"/>
</dbReference>
<dbReference type="PANTHER" id="PTHR30329:SF21">
    <property type="entry name" value="LIPOPROTEIN YIAD-RELATED"/>
    <property type="match status" value="1"/>
</dbReference>
<evidence type="ECO:0000256" key="2">
    <source>
        <dbReference type="SAM" id="MobiDB-lite"/>
    </source>
</evidence>
<dbReference type="CDD" id="cd07185">
    <property type="entry name" value="OmpA_C-like"/>
    <property type="match status" value="1"/>
</dbReference>
<organism evidence="5 6">
    <name type="scientific">Rhodopseudomonas palustris</name>
    <dbReference type="NCBI Taxonomy" id="1076"/>
    <lineage>
        <taxon>Bacteria</taxon>
        <taxon>Pseudomonadati</taxon>
        <taxon>Pseudomonadota</taxon>
        <taxon>Alphaproteobacteria</taxon>
        <taxon>Hyphomicrobiales</taxon>
        <taxon>Nitrobacteraceae</taxon>
        <taxon>Rhodopseudomonas</taxon>
    </lineage>
</organism>
<dbReference type="GO" id="GO:0016020">
    <property type="term" value="C:membrane"/>
    <property type="evidence" value="ECO:0007669"/>
    <property type="project" value="UniProtKB-UniRule"/>
</dbReference>
<feature type="chain" id="PRO_5043881183" evidence="3">
    <location>
        <begin position="27"/>
        <end position="671"/>
    </location>
</feature>
<feature type="domain" description="OmpA-like" evidence="4">
    <location>
        <begin position="532"/>
        <end position="657"/>
    </location>
</feature>
<dbReference type="Pfam" id="PF00691">
    <property type="entry name" value="OmpA"/>
    <property type="match status" value="1"/>
</dbReference>
<evidence type="ECO:0000313" key="5">
    <source>
        <dbReference type="EMBL" id="UYO39935.1"/>
    </source>
</evidence>
<proteinExistence type="predicted"/>
<evidence type="ECO:0000256" key="1">
    <source>
        <dbReference type="PROSITE-ProRule" id="PRU00473"/>
    </source>
</evidence>
<protein>
    <submittedName>
        <fullName evidence="5">OmpA family protein</fullName>
    </submittedName>
</protein>
<dbReference type="RefSeq" id="WP_264075093.1">
    <property type="nucleotide sequence ID" value="NZ_CP076676.1"/>
</dbReference>
<feature type="compositionally biased region" description="Low complexity" evidence="2">
    <location>
        <begin position="190"/>
        <end position="207"/>
    </location>
</feature>
<evidence type="ECO:0000313" key="6">
    <source>
        <dbReference type="Proteomes" id="UP001163166"/>
    </source>
</evidence>
<sequence>MTKLNVALLATTALTLGSLIGHPAAAESASAPMLLAQAVQGGPAPAPSEEKKKEAPPPGPRPAPAPPKAAPPAPPPPPPAAAPPHAAPPPPPAPPKAAPPPPPPPAAAPAPAPKRAEPPPPPPPSHSAPPPAPPHAAPPPPPAPKPPAPPTAAPAERPAAPPPAAAPSRPPAPPAGEAPQRRGPPPGATPPNAAAPDAAKQLPAGEAPQRRGPPPGAPGATPPNAGAPGVTPPTGEAPRRGPPPPPASANPPPAAASTSPNPSGPAVVPGARQPGERGPQPGAPAGGPPPRPQAGPGAPGAGPAVAPPPGQPQPAQPQPGQPTAGPAVVPPPPPPPAVTAPIPAAPPPPQALTPIAPGAQAPGPRNLSDFRSQRREVNENGRIVITEPGRIIVRDPSGQEFIRHNEVDRFRYGARDIRVDDRGDERRTIVIRPDGSEIINVTGRDGQLLRRIRRDRDGREIIIIDNSYGPRDRANFYVDLPPPVIRIPRDRYIVDYEDASPELIYETLEAPPVEQIERRYTMDEIRYSPAVRQRMPSIDLNTINFDTGSWDIPPDQAAKLQVIADGLNRAIQRNPREVFLIEGHTDAVGNDTDNLSLSDRRAEAAAALLTQQFGVPAENLTSQGYGEQYLKIQTQAPERQNRRVTIRRITPLLNGGQASLPPPPPGVAPPR</sequence>
<dbReference type="PRINTS" id="PR01217">
    <property type="entry name" value="PRICHEXTENSN"/>
</dbReference>
<dbReference type="EMBL" id="CP076676">
    <property type="protein sequence ID" value="UYO39935.1"/>
    <property type="molecule type" value="Genomic_DNA"/>
</dbReference>
<dbReference type="Proteomes" id="UP001163166">
    <property type="component" value="Chromosome"/>
</dbReference>
<feature type="compositionally biased region" description="Pro residues" evidence="2">
    <location>
        <begin position="240"/>
        <end position="254"/>
    </location>
</feature>
<dbReference type="PANTHER" id="PTHR30329">
    <property type="entry name" value="STATOR ELEMENT OF FLAGELLAR MOTOR COMPLEX"/>
    <property type="match status" value="1"/>
</dbReference>
<feature type="compositionally biased region" description="Pro residues" evidence="2">
    <location>
        <begin position="159"/>
        <end position="189"/>
    </location>
</feature>
<feature type="signal peptide" evidence="3">
    <location>
        <begin position="1"/>
        <end position="26"/>
    </location>
</feature>
<keyword evidence="1" id="KW-0472">Membrane</keyword>
<name>A0AAX3DYN1_RHOPL</name>
<feature type="compositionally biased region" description="Pro residues" evidence="2">
    <location>
        <begin position="211"/>
        <end position="221"/>
    </location>
</feature>
<feature type="compositionally biased region" description="Pro residues" evidence="2">
    <location>
        <begin position="56"/>
        <end position="152"/>
    </location>
</feature>
<dbReference type="InterPro" id="IPR006665">
    <property type="entry name" value="OmpA-like"/>
</dbReference>
<feature type="region of interest" description="Disordered" evidence="2">
    <location>
        <begin position="36"/>
        <end position="381"/>
    </location>
</feature>
<feature type="compositionally biased region" description="Pro residues" evidence="2">
    <location>
        <begin position="305"/>
        <end position="320"/>
    </location>
</feature>
<accession>A0AAX3DYN1</accession>
<dbReference type="AlphaFoldDB" id="A0AAX3DYN1"/>
<feature type="compositionally biased region" description="Pro residues" evidence="2">
    <location>
        <begin position="328"/>
        <end position="351"/>
    </location>
</feature>
<dbReference type="SUPFAM" id="SSF103088">
    <property type="entry name" value="OmpA-like"/>
    <property type="match status" value="1"/>
</dbReference>
<feature type="region of interest" description="Disordered" evidence="2">
    <location>
        <begin position="650"/>
        <end position="671"/>
    </location>
</feature>
<feature type="compositionally biased region" description="Low complexity" evidence="2">
    <location>
        <begin position="222"/>
        <end position="236"/>
    </location>
</feature>
<gene>
    <name evidence="5" type="ORF">KQX62_01105</name>
</gene>
<keyword evidence="3" id="KW-0732">Signal</keyword>
<reference evidence="5" key="1">
    <citation type="journal article" date="2022" name="Biol. Control">
        <title>In silico genomic analysis of Rhodopseudomonas palustris strains revealed potential biocontrol agents and crop yield enhancers.</title>
        <authorList>
            <person name="Surachat K."/>
            <person name="Kantachote D."/>
            <person name="Deachamag P."/>
            <person name="Wonglapsuwan M."/>
        </authorList>
    </citation>
    <scope>NUCLEOTIDE SEQUENCE</scope>
    <source>
        <strain evidence="5">TLS06</strain>
    </source>
</reference>